<dbReference type="InterPro" id="IPR036689">
    <property type="entry name" value="ESAT-6-like_sf"/>
</dbReference>
<reference evidence="1" key="1">
    <citation type="submission" date="2020-12" db="EMBL/GenBank/DDBJ databases">
        <title>Genomic characterization of non-nitrogen-fixing Frankia strains.</title>
        <authorList>
            <person name="Carlos-Shanley C."/>
            <person name="Guerra T."/>
            <person name="Hahn D."/>
        </authorList>
    </citation>
    <scope>NUCLEOTIDE SEQUENCE</scope>
    <source>
        <strain evidence="1">CN6</strain>
    </source>
</reference>
<dbReference type="EMBL" id="JAEACQ010000161">
    <property type="protein sequence ID" value="MBL7627560.1"/>
    <property type="molecule type" value="Genomic_DNA"/>
</dbReference>
<dbReference type="Gene3D" id="1.10.287.1060">
    <property type="entry name" value="ESAT-6-like"/>
    <property type="match status" value="1"/>
</dbReference>
<protein>
    <submittedName>
        <fullName evidence="1">WXG100 family type VII secretion target</fullName>
    </submittedName>
</protein>
<dbReference type="AlphaFoldDB" id="A0A937RBU3"/>
<sequence length="97" mass="10456">MANVHVDYEAIRGMATTLSRIQTDMENQLTALKGQIDALVTSGFITDQASGRFQTSYTQWDTGTRQAITGLGGMSKFLSETVTQHEQLDATLGQAAG</sequence>
<gene>
    <name evidence="1" type="ORF">I7412_10330</name>
</gene>
<dbReference type="InterPro" id="IPR010310">
    <property type="entry name" value="T7SS_ESAT-6-like"/>
</dbReference>
<accession>A0A937RBU3</accession>
<name>A0A937RBU3_9ACTN</name>
<organism evidence="1 2">
    <name type="scientific">Frankia nepalensis</name>
    <dbReference type="NCBI Taxonomy" id="1836974"/>
    <lineage>
        <taxon>Bacteria</taxon>
        <taxon>Bacillati</taxon>
        <taxon>Actinomycetota</taxon>
        <taxon>Actinomycetes</taxon>
        <taxon>Frankiales</taxon>
        <taxon>Frankiaceae</taxon>
        <taxon>Frankia</taxon>
    </lineage>
</organism>
<evidence type="ECO:0000313" key="1">
    <source>
        <dbReference type="EMBL" id="MBL7627560.1"/>
    </source>
</evidence>
<proteinExistence type="predicted"/>
<evidence type="ECO:0000313" key="2">
    <source>
        <dbReference type="Proteomes" id="UP000604475"/>
    </source>
</evidence>
<dbReference type="SUPFAM" id="SSF140453">
    <property type="entry name" value="EsxAB dimer-like"/>
    <property type="match status" value="1"/>
</dbReference>
<comment type="caution">
    <text evidence="1">The sequence shown here is derived from an EMBL/GenBank/DDBJ whole genome shotgun (WGS) entry which is preliminary data.</text>
</comment>
<dbReference type="Proteomes" id="UP000604475">
    <property type="component" value="Unassembled WGS sequence"/>
</dbReference>
<dbReference type="RefSeq" id="WP_202999381.1">
    <property type="nucleotide sequence ID" value="NZ_JADWYU010000098.1"/>
</dbReference>
<dbReference type="Pfam" id="PF06013">
    <property type="entry name" value="WXG100"/>
    <property type="match status" value="1"/>
</dbReference>
<keyword evidence="2" id="KW-1185">Reference proteome</keyword>